<dbReference type="AlphaFoldDB" id="A0A645AQ93"/>
<dbReference type="EMBL" id="VSSQ01013561">
    <property type="protein sequence ID" value="MPM51764.1"/>
    <property type="molecule type" value="Genomic_DNA"/>
</dbReference>
<organism evidence="1">
    <name type="scientific">bioreactor metagenome</name>
    <dbReference type="NCBI Taxonomy" id="1076179"/>
    <lineage>
        <taxon>unclassified sequences</taxon>
        <taxon>metagenomes</taxon>
        <taxon>ecological metagenomes</taxon>
    </lineage>
</organism>
<protein>
    <submittedName>
        <fullName evidence="1">Uncharacterized protein</fullName>
    </submittedName>
</protein>
<sequence length="308" mass="36140">MEANIVMKDVLLLGNGMNRISQDYSWENLIISLIDRFCDGHVNHNRDYSKPFPLLYEEILSYALLNEKGDESTIKNFIKEEIENIGLNESHFLISESNFNDILTTNYDENIERVIGGGMQFNNNAQVEEQKYSLFRRNVAEGIDKSVWHIHGEAAKPYTITLGYEHYAGYLQNIRASVTVGNKYTNIELPNLWDRLELGNTDTWIDFFFSHNVHIVGLSLDFSEIDLWWLLVYRSRQRNNQTKKKTKQTHSIINHIYYYYANYPNISQTDINRLEILNSLDVTLVPIELNGNNYQSFYHDLFEHHLQL</sequence>
<reference evidence="1" key="1">
    <citation type="submission" date="2019-08" db="EMBL/GenBank/DDBJ databases">
        <authorList>
            <person name="Kucharzyk K."/>
            <person name="Murdoch R.W."/>
            <person name="Higgins S."/>
            <person name="Loffler F."/>
        </authorList>
    </citation>
    <scope>NUCLEOTIDE SEQUENCE</scope>
</reference>
<name>A0A645AQ93_9ZZZZ</name>
<comment type="caution">
    <text evidence="1">The sequence shown here is derived from an EMBL/GenBank/DDBJ whole genome shotgun (WGS) entry which is preliminary data.</text>
</comment>
<accession>A0A645AQ93</accession>
<dbReference type="Pfam" id="PF13289">
    <property type="entry name" value="SIR2_2"/>
    <property type="match status" value="1"/>
</dbReference>
<gene>
    <name evidence="1" type="ORF">SDC9_98515</name>
</gene>
<evidence type="ECO:0000313" key="1">
    <source>
        <dbReference type="EMBL" id="MPM51764.1"/>
    </source>
</evidence>
<proteinExistence type="predicted"/>